<dbReference type="Pfam" id="PF00144">
    <property type="entry name" value="Beta-lactamase"/>
    <property type="match status" value="1"/>
</dbReference>
<evidence type="ECO:0000313" key="3">
    <source>
        <dbReference type="Proteomes" id="UP000187172"/>
    </source>
</evidence>
<name>A0A1R1EF33_9BACL</name>
<dbReference type="PANTHER" id="PTHR43283">
    <property type="entry name" value="BETA-LACTAMASE-RELATED"/>
    <property type="match status" value="1"/>
</dbReference>
<evidence type="ECO:0000313" key="2">
    <source>
        <dbReference type="EMBL" id="OMF50362.1"/>
    </source>
</evidence>
<keyword evidence="2" id="KW-0378">Hydrolase</keyword>
<dbReference type="InterPro" id="IPR012338">
    <property type="entry name" value="Beta-lactam/transpept-like"/>
</dbReference>
<accession>A0A1R1EF33</accession>
<dbReference type="AlphaFoldDB" id="A0A1R1EF33"/>
<dbReference type="PANTHER" id="PTHR43283:SF7">
    <property type="entry name" value="BETA-LACTAMASE-RELATED DOMAIN-CONTAINING PROTEIN"/>
    <property type="match status" value="1"/>
</dbReference>
<gene>
    <name evidence="2" type="ORF">BK138_27530</name>
</gene>
<proteinExistence type="predicted"/>
<dbReference type="Gene3D" id="3.40.710.10">
    <property type="entry name" value="DD-peptidase/beta-lactamase superfamily"/>
    <property type="match status" value="1"/>
</dbReference>
<organism evidence="2 3">
    <name type="scientific">Paenibacillus rhizosphaerae</name>
    <dbReference type="NCBI Taxonomy" id="297318"/>
    <lineage>
        <taxon>Bacteria</taxon>
        <taxon>Bacillati</taxon>
        <taxon>Bacillota</taxon>
        <taxon>Bacilli</taxon>
        <taxon>Bacillales</taxon>
        <taxon>Paenibacillaceae</taxon>
        <taxon>Paenibacillus</taxon>
    </lineage>
</organism>
<reference evidence="2 3" key="1">
    <citation type="submission" date="2016-11" db="EMBL/GenBank/DDBJ databases">
        <title>Paenibacillus species isolates.</title>
        <authorList>
            <person name="Beno S.M."/>
        </authorList>
    </citation>
    <scope>NUCLEOTIDE SEQUENCE [LARGE SCALE GENOMIC DNA]</scope>
    <source>
        <strain evidence="2 3">FSL R5-0378</strain>
    </source>
</reference>
<dbReference type="SUPFAM" id="SSF56601">
    <property type="entry name" value="beta-lactamase/transpeptidase-like"/>
    <property type="match status" value="1"/>
</dbReference>
<feature type="domain" description="Beta-lactamase-related" evidence="1">
    <location>
        <begin position="21"/>
        <end position="282"/>
    </location>
</feature>
<protein>
    <submittedName>
        <fullName evidence="2">Serine hydrolase</fullName>
    </submittedName>
</protein>
<dbReference type="RefSeq" id="WP_076174217.1">
    <property type="nucleotide sequence ID" value="NZ_MRTP01000011.1"/>
</dbReference>
<dbReference type="GO" id="GO:0016787">
    <property type="term" value="F:hydrolase activity"/>
    <property type="evidence" value="ECO:0007669"/>
    <property type="project" value="UniProtKB-KW"/>
</dbReference>
<dbReference type="EMBL" id="MRTP01000011">
    <property type="protein sequence ID" value="OMF50362.1"/>
    <property type="molecule type" value="Genomic_DNA"/>
</dbReference>
<dbReference type="Proteomes" id="UP000187172">
    <property type="component" value="Unassembled WGS sequence"/>
</dbReference>
<sequence length="301" mass="33554">MTFQIGGFVDNAGSRKLNVLSVRVLQNGQLLGLWDRDGDARRLQHSVSKSFTSMAVGLAIAEGKLTLDARLNDFFPDYGKSVKDSAYPPGELTLGHLLRMASGHDAPPLWAEERETLQEKDWAKYYMSLPLDRMPGETFTYSSGDTFMISAMVQAAVLETVRDYLVPRLFEPLGIRDVRWDTSPLGVTLGCTGLWISCEELSRFGQLLLQKGWWQGVQLIPEAWIGEVTRKQIDTPGTADWGAGYGGQFWMCTHRAYRADGMRGQFCVVIPDKEAVIAINSDEDDMQGILDAVWADILPQL</sequence>
<evidence type="ECO:0000259" key="1">
    <source>
        <dbReference type="Pfam" id="PF00144"/>
    </source>
</evidence>
<dbReference type="InterPro" id="IPR050789">
    <property type="entry name" value="Diverse_Enzym_Activities"/>
</dbReference>
<keyword evidence="3" id="KW-1185">Reference proteome</keyword>
<comment type="caution">
    <text evidence="2">The sequence shown here is derived from an EMBL/GenBank/DDBJ whole genome shotgun (WGS) entry which is preliminary data.</text>
</comment>
<dbReference type="InterPro" id="IPR001466">
    <property type="entry name" value="Beta-lactam-related"/>
</dbReference>
<dbReference type="STRING" id="297318.BK138_27530"/>